<dbReference type="Gene3D" id="3.30.200.20">
    <property type="entry name" value="Phosphorylase Kinase, domain 1"/>
    <property type="match status" value="1"/>
</dbReference>
<name>A0AAD5S4K8_9FUNG</name>
<dbReference type="Gene3D" id="1.10.510.10">
    <property type="entry name" value="Transferase(Phosphotransferase) domain 1"/>
    <property type="match status" value="1"/>
</dbReference>
<feature type="compositionally biased region" description="Low complexity" evidence="12">
    <location>
        <begin position="857"/>
        <end position="878"/>
    </location>
</feature>
<keyword evidence="5 11" id="KW-0547">Nucleotide-binding</keyword>
<feature type="compositionally biased region" description="Polar residues" evidence="12">
    <location>
        <begin position="349"/>
        <end position="362"/>
    </location>
</feature>
<feature type="compositionally biased region" description="Low complexity" evidence="12">
    <location>
        <begin position="911"/>
        <end position="928"/>
    </location>
</feature>
<protein>
    <recommendedName>
        <fullName evidence="2">dual-specificity kinase</fullName>
        <ecNumber evidence="2">2.7.12.1</ecNumber>
    </recommendedName>
</protein>
<evidence type="ECO:0000256" key="3">
    <source>
        <dbReference type="ARBA" id="ARBA00022527"/>
    </source>
</evidence>
<reference evidence="14" key="1">
    <citation type="submission" date="2020-05" db="EMBL/GenBank/DDBJ databases">
        <title>Phylogenomic resolution of chytrid fungi.</title>
        <authorList>
            <person name="Stajich J.E."/>
            <person name="Amses K."/>
            <person name="Simmons R."/>
            <person name="Seto K."/>
            <person name="Myers J."/>
            <person name="Bonds A."/>
            <person name="Quandt C.A."/>
            <person name="Barry K."/>
            <person name="Liu P."/>
            <person name="Grigoriev I."/>
            <person name="Longcore J.E."/>
            <person name="James T.Y."/>
        </authorList>
    </citation>
    <scope>NUCLEOTIDE SEQUENCE</scope>
    <source>
        <strain evidence="14">JEL0318</strain>
    </source>
</reference>
<dbReference type="InterPro" id="IPR008271">
    <property type="entry name" value="Ser/Thr_kinase_AS"/>
</dbReference>
<accession>A0AAD5S4K8</accession>
<dbReference type="SUPFAM" id="SSF56112">
    <property type="entry name" value="Protein kinase-like (PK-like)"/>
    <property type="match status" value="1"/>
</dbReference>
<dbReference type="GO" id="GO:0005737">
    <property type="term" value="C:cytoplasm"/>
    <property type="evidence" value="ECO:0007669"/>
    <property type="project" value="TreeGrafter"/>
</dbReference>
<evidence type="ECO:0000256" key="5">
    <source>
        <dbReference type="ARBA" id="ARBA00022741"/>
    </source>
</evidence>
<dbReference type="GO" id="GO:0004712">
    <property type="term" value="F:protein serine/threonine/tyrosine kinase activity"/>
    <property type="evidence" value="ECO:0007669"/>
    <property type="project" value="UniProtKB-EC"/>
</dbReference>
<evidence type="ECO:0000256" key="12">
    <source>
        <dbReference type="SAM" id="MobiDB-lite"/>
    </source>
</evidence>
<feature type="compositionally biased region" description="Polar residues" evidence="12">
    <location>
        <begin position="300"/>
        <end position="309"/>
    </location>
</feature>
<comment type="catalytic activity">
    <reaction evidence="9">
        <text>L-threonyl-[protein] + ATP = O-phospho-L-threonyl-[protein] + ADP + H(+)</text>
        <dbReference type="Rhea" id="RHEA:46608"/>
        <dbReference type="Rhea" id="RHEA-COMP:11060"/>
        <dbReference type="Rhea" id="RHEA-COMP:11605"/>
        <dbReference type="ChEBI" id="CHEBI:15378"/>
        <dbReference type="ChEBI" id="CHEBI:30013"/>
        <dbReference type="ChEBI" id="CHEBI:30616"/>
        <dbReference type="ChEBI" id="CHEBI:61977"/>
        <dbReference type="ChEBI" id="CHEBI:456216"/>
        <dbReference type="EC" id="2.7.12.1"/>
    </reaction>
</comment>
<dbReference type="InterPro" id="IPR042521">
    <property type="entry name" value="DYRK"/>
</dbReference>
<evidence type="ECO:0000256" key="10">
    <source>
        <dbReference type="ARBA" id="ARBA00051680"/>
    </source>
</evidence>
<evidence type="ECO:0000256" key="7">
    <source>
        <dbReference type="ARBA" id="ARBA00022840"/>
    </source>
</evidence>
<comment type="catalytic activity">
    <reaction evidence="8">
        <text>L-seryl-[protein] + ATP = O-phospho-L-seryl-[protein] + ADP + H(+)</text>
        <dbReference type="Rhea" id="RHEA:17989"/>
        <dbReference type="Rhea" id="RHEA-COMP:9863"/>
        <dbReference type="Rhea" id="RHEA-COMP:11604"/>
        <dbReference type="ChEBI" id="CHEBI:15378"/>
        <dbReference type="ChEBI" id="CHEBI:29999"/>
        <dbReference type="ChEBI" id="CHEBI:30616"/>
        <dbReference type="ChEBI" id="CHEBI:83421"/>
        <dbReference type="ChEBI" id="CHEBI:456216"/>
        <dbReference type="EC" id="2.7.12.1"/>
    </reaction>
</comment>
<evidence type="ECO:0000313" key="15">
    <source>
        <dbReference type="Proteomes" id="UP001212841"/>
    </source>
</evidence>
<dbReference type="GO" id="GO:0004674">
    <property type="term" value="F:protein serine/threonine kinase activity"/>
    <property type="evidence" value="ECO:0007669"/>
    <property type="project" value="UniProtKB-KW"/>
</dbReference>
<evidence type="ECO:0000256" key="2">
    <source>
        <dbReference type="ARBA" id="ARBA00013203"/>
    </source>
</evidence>
<feature type="compositionally biased region" description="Pro residues" evidence="12">
    <location>
        <begin position="673"/>
        <end position="687"/>
    </location>
</feature>
<feature type="compositionally biased region" description="Low complexity" evidence="12">
    <location>
        <begin position="321"/>
        <end position="337"/>
    </location>
</feature>
<feature type="compositionally biased region" description="Gly residues" evidence="12">
    <location>
        <begin position="891"/>
        <end position="900"/>
    </location>
</feature>
<comment type="catalytic activity">
    <reaction evidence="10">
        <text>L-tyrosyl-[protein] + ATP = O-phospho-L-tyrosyl-[protein] + ADP + H(+)</text>
        <dbReference type="Rhea" id="RHEA:10596"/>
        <dbReference type="Rhea" id="RHEA-COMP:10136"/>
        <dbReference type="Rhea" id="RHEA-COMP:20101"/>
        <dbReference type="ChEBI" id="CHEBI:15378"/>
        <dbReference type="ChEBI" id="CHEBI:30616"/>
        <dbReference type="ChEBI" id="CHEBI:46858"/>
        <dbReference type="ChEBI" id="CHEBI:61978"/>
        <dbReference type="ChEBI" id="CHEBI:456216"/>
        <dbReference type="EC" id="2.7.12.1"/>
    </reaction>
</comment>
<feature type="region of interest" description="Disordered" evidence="12">
    <location>
        <begin position="857"/>
        <end position="928"/>
    </location>
</feature>
<dbReference type="Proteomes" id="UP001212841">
    <property type="component" value="Unassembled WGS sequence"/>
</dbReference>
<dbReference type="PROSITE" id="PS50011">
    <property type="entry name" value="PROTEIN_KINASE_DOM"/>
    <property type="match status" value="1"/>
</dbReference>
<comment type="similarity">
    <text evidence="1">Belongs to the protein kinase superfamily. CMGC Ser/Thr protein kinase family. MNB/DYRK subfamily.</text>
</comment>
<keyword evidence="15" id="KW-1185">Reference proteome</keyword>
<feature type="non-terminal residue" evidence="14">
    <location>
        <position position="1"/>
    </location>
</feature>
<evidence type="ECO:0000259" key="13">
    <source>
        <dbReference type="PROSITE" id="PS50011"/>
    </source>
</evidence>
<feature type="region of interest" description="Disordered" evidence="12">
    <location>
        <begin position="653"/>
        <end position="687"/>
    </location>
</feature>
<dbReference type="EC" id="2.7.12.1" evidence="2"/>
<dbReference type="GO" id="GO:0005856">
    <property type="term" value="C:cytoskeleton"/>
    <property type="evidence" value="ECO:0007669"/>
    <property type="project" value="TreeGrafter"/>
</dbReference>
<dbReference type="CDD" id="cd14210">
    <property type="entry name" value="PKc_DYRK"/>
    <property type="match status" value="1"/>
</dbReference>
<evidence type="ECO:0000256" key="4">
    <source>
        <dbReference type="ARBA" id="ARBA00022679"/>
    </source>
</evidence>
<organism evidence="14 15">
    <name type="scientific">Rhizophlyctis rosea</name>
    <dbReference type="NCBI Taxonomy" id="64517"/>
    <lineage>
        <taxon>Eukaryota</taxon>
        <taxon>Fungi</taxon>
        <taxon>Fungi incertae sedis</taxon>
        <taxon>Chytridiomycota</taxon>
        <taxon>Chytridiomycota incertae sedis</taxon>
        <taxon>Chytridiomycetes</taxon>
        <taxon>Rhizophlyctidales</taxon>
        <taxon>Rhizophlyctidaceae</taxon>
        <taxon>Rhizophlyctis</taxon>
    </lineage>
</organism>
<evidence type="ECO:0000256" key="8">
    <source>
        <dbReference type="ARBA" id="ARBA00049003"/>
    </source>
</evidence>
<evidence type="ECO:0000256" key="1">
    <source>
        <dbReference type="ARBA" id="ARBA00008867"/>
    </source>
</evidence>
<feature type="region of interest" description="Disordered" evidence="12">
    <location>
        <begin position="69"/>
        <end position="108"/>
    </location>
</feature>
<dbReference type="EMBL" id="JADGJD010001238">
    <property type="protein sequence ID" value="KAJ3045310.1"/>
    <property type="molecule type" value="Genomic_DNA"/>
</dbReference>
<dbReference type="PROSITE" id="PS00108">
    <property type="entry name" value="PROTEIN_KINASE_ST"/>
    <property type="match status" value="1"/>
</dbReference>
<keyword evidence="7 11" id="KW-0067">ATP-binding</keyword>
<gene>
    <name evidence="14" type="primary">DYRK4</name>
    <name evidence="14" type="ORF">HK097_001235</name>
</gene>
<feature type="region of interest" description="Disordered" evidence="12">
    <location>
        <begin position="285"/>
        <end position="410"/>
    </location>
</feature>
<dbReference type="SMART" id="SM00220">
    <property type="entry name" value="S_TKc"/>
    <property type="match status" value="1"/>
</dbReference>
<feature type="compositionally biased region" description="Low complexity" evidence="12">
    <location>
        <begin position="285"/>
        <end position="299"/>
    </location>
</feature>
<comment type="caution">
    <text evidence="14">The sequence shown here is derived from an EMBL/GenBank/DDBJ whole genome shotgun (WGS) entry which is preliminary data.</text>
</comment>
<dbReference type="Gene3D" id="3.30.10.30">
    <property type="entry name" value="DYRK"/>
    <property type="match status" value="1"/>
</dbReference>
<dbReference type="InterPro" id="IPR011009">
    <property type="entry name" value="Kinase-like_dom_sf"/>
</dbReference>
<feature type="compositionally biased region" description="Low complexity" evidence="12">
    <location>
        <begin position="370"/>
        <end position="384"/>
    </location>
</feature>
<keyword evidence="4" id="KW-0808">Transferase</keyword>
<proteinExistence type="inferred from homology"/>
<evidence type="ECO:0000313" key="14">
    <source>
        <dbReference type="EMBL" id="KAJ3045310.1"/>
    </source>
</evidence>
<dbReference type="InterPro" id="IPR050494">
    <property type="entry name" value="Ser_Thr_dual-spec_kinase"/>
</dbReference>
<keyword evidence="3" id="KW-0723">Serine/threonine-protein kinase</keyword>
<dbReference type="GO" id="GO:0005524">
    <property type="term" value="F:ATP binding"/>
    <property type="evidence" value="ECO:0007669"/>
    <property type="project" value="UniProtKB-UniRule"/>
</dbReference>
<sequence>MHVTAEPFYTPPYMKSQTSAFYTPQTNSYFRTDRDRDRTLERRSLGAPITIRGGGGGLVGLGPDDPGLDHGTFSRTRTSAPARVNGEPERVGGLGEGRSGMAGAAGPAPKNGVGYDTYAHDPYGKYGGMNSTQPEVDTVVVSMSSLMNDNLDLSLGPPYASSQAHSYNSNYPPSGYDAPHLATMTIPANVRKDGGGSGSSTPGTQRKAILTKSLLPVPKQISPQTVSSAQASQGTVKYYAQSSRTPVGNSSHVMKMAEAAGPSYSYAETGSVPAPSIPFVMVPVHTHQQQQTPKSSTTTANGRLSSRRTPSAPDSAHKSTSRTQQPTTPSESRSRSTIGGRASAGGAKTPSSPRVVTANTGGSDARNWRAAANGSQANGAGTTTFYSPSRGDSKRAASPRSRSVPARAQTRTDYGPVAPVKDLKLPLSPEATMTYYRDLLTPYEHREVFEHKEIYFAGAATVDKIGGLRRRTGADMAESANVSGTSKDDDKAVYNHGYDDSRGDYYLTKHDHIGYRYEILSLLGKGSFGQVVKCYDHKTKSNCALKIIRNKKRFEKQGAVEVKVLDRLKREDPDDLCSIIHMGEHFYFRGHLCITFELLGTNLYEWLKAGGFRGVHLGVIRRFTIQILQCLAKLRQQRVVHCDLKPENVLLKDPSITTPSRSDSNHHRTDPNDPNPPSSPYSRSPYPPDFDPSNPAYNIKVIDFGSSCLEEEKVYTYVQSRFYRSPEVILGISYTVAIDMWSVGCILAELFTGYPIFPGENEQEQLACIMEVKGVPEMGFVERGNRRKLFFDPSGVPKLVQNSKGKRRRPATKTLAAILRCSDPLFLNFIERCLTWEPEKRMSPEEGLRHEWILAEQQQQASGRSSSGSPGGRASLSPFGAAGSGRRKQSLGGGGDGSGGKSTLLASGRPSRYSVVGSSAYAAPAASG</sequence>
<dbReference type="AlphaFoldDB" id="A0AAD5S4K8"/>
<dbReference type="PANTHER" id="PTHR24058">
    <property type="entry name" value="DUAL SPECIFICITY PROTEIN KINASE"/>
    <property type="match status" value="1"/>
</dbReference>
<evidence type="ECO:0000256" key="11">
    <source>
        <dbReference type="PROSITE-ProRule" id="PRU10141"/>
    </source>
</evidence>
<dbReference type="InterPro" id="IPR000719">
    <property type="entry name" value="Prot_kinase_dom"/>
</dbReference>
<feature type="domain" description="Protein kinase" evidence="13">
    <location>
        <begin position="517"/>
        <end position="853"/>
    </location>
</feature>
<dbReference type="InterPro" id="IPR017441">
    <property type="entry name" value="Protein_kinase_ATP_BS"/>
</dbReference>
<evidence type="ECO:0000256" key="9">
    <source>
        <dbReference type="ARBA" id="ARBA00049308"/>
    </source>
</evidence>
<keyword evidence="6 14" id="KW-0418">Kinase</keyword>
<dbReference type="PROSITE" id="PS00107">
    <property type="entry name" value="PROTEIN_KINASE_ATP"/>
    <property type="match status" value="1"/>
</dbReference>
<feature type="binding site" evidence="11">
    <location>
        <position position="546"/>
    </location>
    <ligand>
        <name>ATP</name>
        <dbReference type="ChEBI" id="CHEBI:30616"/>
    </ligand>
</feature>
<evidence type="ECO:0000256" key="6">
    <source>
        <dbReference type="ARBA" id="ARBA00022777"/>
    </source>
</evidence>
<dbReference type="PANTHER" id="PTHR24058:SF22">
    <property type="entry name" value="DUAL SPECIFICITY TYROSINE-PHOSPHORYLATION-REGULATED KINASE 4"/>
    <property type="match status" value="1"/>
</dbReference>
<dbReference type="Pfam" id="PF00069">
    <property type="entry name" value="Pkinase"/>
    <property type="match status" value="1"/>
</dbReference>